<dbReference type="SUPFAM" id="SSF53649">
    <property type="entry name" value="Alkaline phosphatase-like"/>
    <property type="match status" value="1"/>
</dbReference>
<evidence type="ECO:0000256" key="1">
    <source>
        <dbReference type="SAM" id="MobiDB-lite"/>
    </source>
</evidence>
<feature type="chain" id="PRO_5046308951" evidence="2">
    <location>
        <begin position="25"/>
        <end position="471"/>
    </location>
</feature>
<dbReference type="PANTHER" id="PTHR43751">
    <property type="entry name" value="SULFATASE"/>
    <property type="match status" value="1"/>
</dbReference>
<dbReference type="Proteomes" id="UP001430306">
    <property type="component" value="Unassembled WGS sequence"/>
</dbReference>
<name>A0ABS8NDZ0_9BACT</name>
<feature type="region of interest" description="Disordered" evidence="1">
    <location>
        <begin position="451"/>
        <end position="471"/>
    </location>
</feature>
<gene>
    <name evidence="4" type="ORF">LOC71_05750</name>
</gene>
<dbReference type="CDD" id="cd16027">
    <property type="entry name" value="SGSH"/>
    <property type="match status" value="1"/>
</dbReference>
<dbReference type="Pfam" id="PF00884">
    <property type="entry name" value="Sulfatase"/>
    <property type="match status" value="1"/>
</dbReference>
<evidence type="ECO:0000256" key="2">
    <source>
        <dbReference type="SAM" id="SignalP"/>
    </source>
</evidence>
<proteinExistence type="predicted"/>
<evidence type="ECO:0000313" key="4">
    <source>
        <dbReference type="EMBL" id="MCC9641770.1"/>
    </source>
</evidence>
<comment type="caution">
    <text evidence="4">The sequence shown here is derived from an EMBL/GenBank/DDBJ whole genome shotgun (WGS) entry which is preliminary data.</text>
</comment>
<sequence>MKNFKPTFWIALLIGILGPSSAIAKDATNFVFIIADDCTFRDLGCYGGQAHTPRIDALAEEGMRFTRCFQSVAMCSPTRHSIYCGQYPVKTGAYPNHTFVPDGTSSVVQFLKPLGYRVAHSGKGHIGPPSVFSWERLPGKSNPDFAAVDEFLHECGEQEQPFCLFLCSNEPHTPWNKGDASRYNAADVALPPYLADTPETREGMTRYLAEITYFDSQVGQAIDLLDQHQLAENTLLIVVSEQGNSMPFAKWTCYDSGLQSGCIVRWPGHVEAGSINPAMMEYIDFLPTWIEIAGGDVESGPATKLDGKSLLPVLAGEQTHKSLVFGEMTTRGINSGSDHYGIRSVRSDRYKYIWNFTPEVTFQNACTESKEFKSWIKAANAGDTRAAELVSRYQHRPEIEFYDLQKDPLELNNLATDPQYEATMTSLRKELDDWMQYCGDQGQATEMDALNHMKRGQPKKKKNKQKRSVGD</sequence>
<evidence type="ECO:0000259" key="3">
    <source>
        <dbReference type="Pfam" id="PF00884"/>
    </source>
</evidence>
<dbReference type="RefSeq" id="WP_230272172.1">
    <property type="nucleotide sequence ID" value="NZ_JAJKFW010000012.1"/>
</dbReference>
<dbReference type="InterPro" id="IPR017850">
    <property type="entry name" value="Alkaline_phosphatase_core_sf"/>
</dbReference>
<feature type="domain" description="Sulfatase N-terminal" evidence="3">
    <location>
        <begin position="29"/>
        <end position="294"/>
    </location>
</feature>
<feature type="compositionally biased region" description="Basic residues" evidence="1">
    <location>
        <begin position="452"/>
        <end position="471"/>
    </location>
</feature>
<dbReference type="Gene3D" id="3.40.720.10">
    <property type="entry name" value="Alkaline Phosphatase, subunit A"/>
    <property type="match status" value="1"/>
</dbReference>
<organism evidence="4 5">
    <name type="scientific">Rhodopirellula halodulae</name>
    <dbReference type="NCBI Taxonomy" id="2894198"/>
    <lineage>
        <taxon>Bacteria</taxon>
        <taxon>Pseudomonadati</taxon>
        <taxon>Planctomycetota</taxon>
        <taxon>Planctomycetia</taxon>
        <taxon>Pirellulales</taxon>
        <taxon>Pirellulaceae</taxon>
        <taxon>Rhodopirellula</taxon>
    </lineage>
</organism>
<evidence type="ECO:0000313" key="5">
    <source>
        <dbReference type="Proteomes" id="UP001430306"/>
    </source>
</evidence>
<keyword evidence="2" id="KW-0732">Signal</keyword>
<dbReference type="PANTHER" id="PTHR43751:SF1">
    <property type="entry name" value="SULFATASE ATSG-RELATED"/>
    <property type="match status" value="1"/>
</dbReference>
<protein>
    <submittedName>
        <fullName evidence="4">Sulfatase</fullName>
    </submittedName>
</protein>
<feature type="signal peptide" evidence="2">
    <location>
        <begin position="1"/>
        <end position="24"/>
    </location>
</feature>
<dbReference type="InterPro" id="IPR052701">
    <property type="entry name" value="GAG_Ulvan_Degrading_Sulfatases"/>
</dbReference>
<dbReference type="InterPro" id="IPR000917">
    <property type="entry name" value="Sulfatase_N"/>
</dbReference>
<keyword evidence="5" id="KW-1185">Reference proteome</keyword>
<accession>A0ABS8NDZ0</accession>
<reference evidence="4" key="1">
    <citation type="submission" date="2021-11" db="EMBL/GenBank/DDBJ databases">
        <title>Genome sequence.</title>
        <authorList>
            <person name="Sun Q."/>
        </authorList>
    </citation>
    <scope>NUCLEOTIDE SEQUENCE</scope>
    <source>
        <strain evidence="4">JC740</strain>
    </source>
</reference>
<dbReference type="EMBL" id="JAJKFW010000012">
    <property type="protein sequence ID" value="MCC9641770.1"/>
    <property type="molecule type" value="Genomic_DNA"/>
</dbReference>